<comment type="caution">
    <text evidence="1">The sequence shown here is derived from an EMBL/GenBank/DDBJ whole genome shotgun (WGS) entry which is preliminary data.</text>
</comment>
<gene>
    <name evidence="1" type="ORF">TNCV_2560421</name>
</gene>
<dbReference type="EMBL" id="BMAU01021004">
    <property type="protein sequence ID" value="GFX86160.1"/>
    <property type="molecule type" value="Genomic_DNA"/>
</dbReference>
<keyword evidence="2" id="KW-1185">Reference proteome</keyword>
<evidence type="ECO:0000313" key="2">
    <source>
        <dbReference type="Proteomes" id="UP000887159"/>
    </source>
</evidence>
<dbReference type="AlphaFoldDB" id="A0A8X6R994"/>
<name>A0A8X6R994_TRICX</name>
<sequence>MLSHTQRGCRKTASTTLRPFPGLLDPQICYESRTASLLAYELSQTRDAFTTTVKRDVSGHTELIFLSARSYRIVHSG</sequence>
<protein>
    <submittedName>
        <fullName evidence="1">Uncharacterized protein</fullName>
    </submittedName>
</protein>
<accession>A0A8X6R994</accession>
<evidence type="ECO:0000313" key="1">
    <source>
        <dbReference type="EMBL" id="GFX86160.1"/>
    </source>
</evidence>
<organism evidence="1 2">
    <name type="scientific">Trichonephila clavipes</name>
    <name type="common">Golden silk orbweaver</name>
    <name type="synonym">Nephila clavipes</name>
    <dbReference type="NCBI Taxonomy" id="2585209"/>
    <lineage>
        <taxon>Eukaryota</taxon>
        <taxon>Metazoa</taxon>
        <taxon>Ecdysozoa</taxon>
        <taxon>Arthropoda</taxon>
        <taxon>Chelicerata</taxon>
        <taxon>Arachnida</taxon>
        <taxon>Araneae</taxon>
        <taxon>Araneomorphae</taxon>
        <taxon>Entelegynae</taxon>
        <taxon>Araneoidea</taxon>
        <taxon>Nephilidae</taxon>
        <taxon>Trichonephila</taxon>
    </lineage>
</organism>
<reference evidence="1" key="1">
    <citation type="submission" date="2020-08" db="EMBL/GenBank/DDBJ databases">
        <title>Multicomponent nature underlies the extraordinary mechanical properties of spider dragline silk.</title>
        <authorList>
            <person name="Kono N."/>
            <person name="Nakamura H."/>
            <person name="Mori M."/>
            <person name="Yoshida Y."/>
            <person name="Ohtoshi R."/>
            <person name="Malay A.D."/>
            <person name="Moran D.A.P."/>
            <person name="Tomita M."/>
            <person name="Numata K."/>
            <person name="Arakawa K."/>
        </authorList>
    </citation>
    <scope>NUCLEOTIDE SEQUENCE</scope>
</reference>
<proteinExistence type="predicted"/>
<dbReference type="Proteomes" id="UP000887159">
    <property type="component" value="Unassembled WGS sequence"/>
</dbReference>